<comment type="caution">
    <text evidence="18">The sequence shown here is derived from an EMBL/GenBank/DDBJ whole genome shotgun (WGS) entry which is preliminary data.</text>
</comment>
<evidence type="ECO:0000256" key="6">
    <source>
        <dbReference type="ARBA" id="ARBA00022692"/>
    </source>
</evidence>
<feature type="transmembrane region" description="Helical" evidence="17">
    <location>
        <begin position="47"/>
        <end position="66"/>
    </location>
</feature>
<dbReference type="Proteomes" id="UP000281955">
    <property type="component" value="Unassembled WGS sequence"/>
</dbReference>
<dbReference type="AlphaFoldDB" id="A0A420XJP4"/>
<dbReference type="InterPro" id="IPR003824">
    <property type="entry name" value="UppP"/>
</dbReference>
<feature type="transmembrane region" description="Helical" evidence="17">
    <location>
        <begin position="122"/>
        <end position="140"/>
    </location>
</feature>
<evidence type="ECO:0000256" key="13">
    <source>
        <dbReference type="ARBA" id="ARBA00023316"/>
    </source>
</evidence>
<dbReference type="PANTHER" id="PTHR30622">
    <property type="entry name" value="UNDECAPRENYL-DIPHOSPHATASE"/>
    <property type="match status" value="1"/>
</dbReference>
<evidence type="ECO:0000256" key="4">
    <source>
        <dbReference type="ARBA" id="ARBA00021581"/>
    </source>
</evidence>
<evidence type="ECO:0000256" key="10">
    <source>
        <dbReference type="ARBA" id="ARBA00022989"/>
    </source>
</evidence>
<dbReference type="HAMAP" id="MF_01006">
    <property type="entry name" value="Undec_diphosphatase"/>
    <property type="match status" value="1"/>
</dbReference>
<sequence length="285" mass="29967">MTDSMNALQAAVLGVVEGLTEFLPVSSTGHLTIVESLLGLKVDDDGVTAFTAVIQVGAILAVILFFRAEIIRMVTAVVRGIRDPEERRSLDFRLAMYVVAGTIPAGIIGLAAQKLVEGPLRSLYIVGASLVIWSGAMWWAEKHGRQERGEAQLTLRDGVVVGLSQVLAVLFPGVSRSGATISTALWLGVDRVAATRLSFFLAIPILLAAGVLELPKALHPAADATQIGAGNLLIGTVVSFAVGYAAVAWLLRFVASNSIAKFVPYRVVVGVVVLVSVAAGWIDAT</sequence>
<keyword evidence="8 17" id="KW-0133">Cell shape</keyword>
<evidence type="ECO:0000256" key="1">
    <source>
        <dbReference type="ARBA" id="ARBA00004651"/>
    </source>
</evidence>
<keyword evidence="11 17" id="KW-0472">Membrane</keyword>
<dbReference type="EMBL" id="RBWV01000017">
    <property type="protein sequence ID" value="RKS67942.1"/>
    <property type="molecule type" value="Genomic_DNA"/>
</dbReference>
<comment type="subcellular location">
    <subcellularLocation>
        <location evidence="1 17">Cell membrane</location>
        <topology evidence="1 17">Multi-pass membrane protein</topology>
    </subcellularLocation>
</comment>
<feature type="transmembrane region" description="Helical" evidence="17">
    <location>
        <begin position="232"/>
        <end position="251"/>
    </location>
</feature>
<evidence type="ECO:0000256" key="12">
    <source>
        <dbReference type="ARBA" id="ARBA00023251"/>
    </source>
</evidence>
<protein>
    <recommendedName>
        <fullName evidence="4 17">Undecaprenyl-diphosphatase</fullName>
        <ecNumber evidence="3 17">3.6.1.27</ecNumber>
    </recommendedName>
    <alternativeName>
        <fullName evidence="15 17">Bacitracin resistance protein</fullName>
    </alternativeName>
    <alternativeName>
        <fullName evidence="14 17">Undecaprenyl pyrophosphate phosphatase</fullName>
    </alternativeName>
</protein>
<evidence type="ECO:0000256" key="8">
    <source>
        <dbReference type="ARBA" id="ARBA00022960"/>
    </source>
</evidence>
<evidence type="ECO:0000256" key="3">
    <source>
        <dbReference type="ARBA" id="ARBA00012374"/>
    </source>
</evidence>
<gene>
    <name evidence="17" type="primary">uppP</name>
    <name evidence="18" type="ORF">CLV35_3848</name>
</gene>
<dbReference type="GO" id="GO:0050380">
    <property type="term" value="F:undecaprenyl-diphosphatase activity"/>
    <property type="evidence" value="ECO:0007669"/>
    <property type="project" value="UniProtKB-UniRule"/>
</dbReference>
<keyword evidence="19" id="KW-1185">Reference proteome</keyword>
<dbReference type="FunCoup" id="A0A420XJP4">
    <property type="interactions" value="6"/>
</dbReference>
<dbReference type="NCBIfam" id="NF001392">
    <property type="entry name" value="PRK00281.2-1"/>
    <property type="match status" value="1"/>
</dbReference>
<evidence type="ECO:0000256" key="2">
    <source>
        <dbReference type="ARBA" id="ARBA00010621"/>
    </source>
</evidence>
<keyword evidence="12 17" id="KW-0046">Antibiotic resistance</keyword>
<evidence type="ECO:0000256" key="16">
    <source>
        <dbReference type="ARBA" id="ARBA00047594"/>
    </source>
</evidence>
<evidence type="ECO:0000256" key="14">
    <source>
        <dbReference type="ARBA" id="ARBA00032707"/>
    </source>
</evidence>
<dbReference type="Pfam" id="PF02673">
    <property type="entry name" value="BacA"/>
    <property type="match status" value="1"/>
</dbReference>
<accession>A0A420XJP4</accession>
<evidence type="ECO:0000313" key="18">
    <source>
        <dbReference type="EMBL" id="RKS67942.1"/>
    </source>
</evidence>
<evidence type="ECO:0000256" key="9">
    <source>
        <dbReference type="ARBA" id="ARBA00022984"/>
    </source>
</evidence>
<dbReference type="RefSeq" id="WP_231122062.1">
    <property type="nucleotide sequence ID" value="NZ_RBWV01000017.1"/>
</dbReference>
<feature type="transmembrane region" description="Helical" evidence="17">
    <location>
        <begin position="193"/>
        <end position="212"/>
    </location>
</feature>
<dbReference type="PANTHER" id="PTHR30622:SF3">
    <property type="entry name" value="UNDECAPRENYL-DIPHOSPHATASE"/>
    <property type="match status" value="1"/>
</dbReference>
<comment type="similarity">
    <text evidence="2 17">Belongs to the UppP family.</text>
</comment>
<keyword evidence="9 17" id="KW-0573">Peptidoglycan synthesis</keyword>
<reference evidence="18 19" key="1">
    <citation type="submission" date="2018-10" db="EMBL/GenBank/DDBJ databases">
        <title>Genomic Encyclopedia of Archaeal and Bacterial Type Strains, Phase II (KMG-II): from individual species to whole genera.</title>
        <authorList>
            <person name="Goeker M."/>
        </authorList>
    </citation>
    <scope>NUCLEOTIDE SEQUENCE [LARGE SCALE GENOMIC DNA]</scope>
    <source>
        <strain evidence="18 19">RP-AC37</strain>
    </source>
</reference>
<evidence type="ECO:0000313" key="19">
    <source>
        <dbReference type="Proteomes" id="UP000281955"/>
    </source>
</evidence>
<evidence type="ECO:0000256" key="7">
    <source>
        <dbReference type="ARBA" id="ARBA00022801"/>
    </source>
</evidence>
<comment type="catalytic activity">
    <reaction evidence="16 17">
        <text>di-trans,octa-cis-undecaprenyl diphosphate + H2O = di-trans,octa-cis-undecaprenyl phosphate + phosphate + H(+)</text>
        <dbReference type="Rhea" id="RHEA:28094"/>
        <dbReference type="ChEBI" id="CHEBI:15377"/>
        <dbReference type="ChEBI" id="CHEBI:15378"/>
        <dbReference type="ChEBI" id="CHEBI:43474"/>
        <dbReference type="ChEBI" id="CHEBI:58405"/>
        <dbReference type="ChEBI" id="CHEBI:60392"/>
        <dbReference type="EC" id="3.6.1.27"/>
    </reaction>
</comment>
<feature type="transmembrane region" description="Helical" evidence="17">
    <location>
        <begin position="94"/>
        <end position="116"/>
    </location>
</feature>
<dbReference type="GO" id="GO:0008360">
    <property type="term" value="P:regulation of cell shape"/>
    <property type="evidence" value="ECO:0007669"/>
    <property type="project" value="UniProtKB-KW"/>
</dbReference>
<dbReference type="EC" id="3.6.1.27" evidence="3 17"/>
<keyword evidence="5 17" id="KW-1003">Cell membrane</keyword>
<dbReference type="GO" id="GO:0071555">
    <property type="term" value="P:cell wall organization"/>
    <property type="evidence" value="ECO:0007669"/>
    <property type="project" value="UniProtKB-KW"/>
</dbReference>
<comment type="miscellaneous">
    <text evidence="17">Bacitracin is thought to be involved in the inhibition of peptidoglycan synthesis by sequestering undecaprenyl diphosphate, thereby reducing the pool of lipid carrier available.</text>
</comment>
<proteinExistence type="inferred from homology"/>
<name>A0A420XJP4_9ACTN</name>
<comment type="function">
    <text evidence="17">Catalyzes the dephosphorylation of undecaprenyl diphosphate (UPP). Confers resistance to bacitracin.</text>
</comment>
<dbReference type="NCBIfam" id="TIGR00753">
    <property type="entry name" value="undec_PP_bacA"/>
    <property type="match status" value="1"/>
</dbReference>
<organism evidence="18 19">
    <name type="scientific">Motilibacter peucedani</name>
    <dbReference type="NCBI Taxonomy" id="598650"/>
    <lineage>
        <taxon>Bacteria</taxon>
        <taxon>Bacillati</taxon>
        <taxon>Actinomycetota</taxon>
        <taxon>Actinomycetes</taxon>
        <taxon>Motilibacterales</taxon>
        <taxon>Motilibacteraceae</taxon>
        <taxon>Motilibacter</taxon>
    </lineage>
</organism>
<evidence type="ECO:0000256" key="17">
    <source>
        <dbReference type="HAMAP-Rule" id="MF_01006"/>
    </source>
</evidence>
<evidence type="ECO:0000256" key="5">
    <source>
        <dbReference type="ARBA" id="ARBA00022475"/>
    </source>
</evidence>
<keyword evidence="10 17" id="KW-1133">Transmembrane helix</keyword>
<keyword evidence="7 17" id="KW-0378">Hydrolase</keyword>
<dbReference type="GO" id="GO:0009252">
    <property type="term" value="P:peptidoglycan biosynthetic process"/>
    <property type="evidence" value="ECO:0007669"/>
    <property type="project" value="UniProtKB-KW"/>
</dbReference>
<keyword evidence="6 17" id="KW-0812">Transmembrane</keyword>
<dbReference type="GO" id="GO:0046677">
    <property type="term" value="P:response to antibiotic"/>
    <property type="evidence" value="ECO:0007669"/>
    <property type="project" value="UniProtKB-UniRule"/>
</dbReference>
<keyword evidence="13 17" id="KW-0961">Cell wall biogenesis/degradation</keyword>
<feature type="transmembrane region" description="Helical" evidence="17">
    <location>
        <begin position="263"/>
        <end position="282"/>
    </location>
</feature>
<dbReference type="InParanoid" id="A0A420XJP4"/>
<dbReference type="GO" id="GO:0005886">
    <property type="term" value="C:plasma membrane"/>
    <property type="evidence" value="ECO:0007669"/>
    <property type="project" value="UniProtKB-SubCell"/>
</dbReference>
<evidence type="ECO:0000256" key="11">
    <source>
        <dbReference type="ARBA" id="ARBA00023136"/>
    </source>
</evidence>
<evidence type="ECO:0000256" key="15">
    <source>
        <dbReference type="ARBA" id="ARBA00032932"/>
    </source>
</evidence>